<feature type="transmembrane region" description="Helical" evidence="1">
    <location>
        <begin position="18"/>
        <end position="37"/>
    </location>
</feature>
<dbReference type="HOGENOM" id="CLU_1600564_0_0_9"/>
<keyword evidence="1" id="KW-0812">Transmembrane</keyword>
<dbReference type="KEGG" id="lac:LBA0402"/>
<dbReference type="EMBL" id="CP000033">
    <property type="protein sequence ID" value="AAV42293.1"/>
    <property type="molecule type" value="Genomic_DNA"/>
</dbReference>
<dbReference type="BioCyc" id="LACI272621:G1G49-396-MONOMER"/>
<accession>Q5FLY1</accession>
<sequence length="175" mass="20541">MLQKRRWIIMNVKRNRTWLLFIACIILSIAFIFFSGVKNVTKSYGIALLIFSILPIIPAILLTAKIKLPRIFTSGLTFIFYLLWMVSLCLNYYLQSWAGIIFIIILVIFFMLLGMLVALIRTLRSRKNSKYYFTDEEANKTYEYTRFGKAYKKQLSYTLVEGLWDALCSSIFDCF</sequence>
<keyword evidence="1" id="KW-0472">Membrane</keyword>
<evidence type="ECO:0000256" key="1">
    <source>
        <dbReference type="SAM" id="Phobius"/>
    </source>
</evidence>
<reference evidence="2 3" key="1">
    <citation type="journal article" date="2005" name="Proc. Natl. Acad. Sci. U.S.A.">
        <title>Complete genome sequence of the probiotic lactic acid bacterium Lactobacillus acidophilus NCFM.</title>
        <authorList>
            <person name="Altermann E."/>
            <person name="Russell W.M."/>
            <person name="Azcarate-Peril M.A."/>
            <person name="Barrangou R."/>
            <person name="Buck B.L."/>
            <person name="McAuliffe O."/>
            <person name="Souther N."/>
            <person name="Dobson A."/>
            <person name="Duong T."/>
            <person name="Callanan M."/>
            <person name="Lick S."/>
            <person name="Hamrick A."/>
            <person name="Cano R."/>
            <person name="Klaenhammer T.R."/>
        </authorList>
    </citation>
    <scope>NUCLEOTIDE SEQUENCE [LARGE SCALE GENOMIC DNA]</scope>
    <source>
        <strain evidence="3">ATCC 700396 / NCK56 / N2 / NCFM</strain>
    </source>
</reference>
<proteinExistence type="predicted"/>
<protein>
    <submittedName>
        <fullName evidence="2">Uncharacterized protein</fullName>
    </submittedName>
</protein>
<feature type="transmembrane region" description="Helical" evidence="1">
    <location>
        <begin position="71"/>
        <end position="94"/>
    </location>
</feature>
<dbReference type="Proteomes" id="UP000006381">
    <property type="component" value="Chromosome"/>
</dbReference>
<dbReference type="OrthoDB" id="2329385at2"/>
<keyword evidence="1" id="KW-1133">Transmembrane helix</keyword>
<evidence type="ECO:0000313" key="2">
    <source>
        <dbReference type="EMBL" id="AAV42293.1"/>
    </source>
</evidence>
<dbReference type="eggNOG" id="ENOG5030ANV">
    <property type="taxonomic scope" value="Bacteria"/>
</dbReference>
<feature type="transmembrane region" description="Helical" evidence="1">
    <location>
        <begin position="43"/>
        <end position="64"/>
    </location>
</feature>
<evidence type="ECO:0000313" key="3">
    <source>
        <dbReference type="Proteomes" id="UP000006381"/>
    </source>
</evidence>
<keyword evidence="3" id="KW-1185">Reference proteome</keyword>
<feature type="transmembrane region" description="Helical" evidence="1">
    <location>
        <begin position="100"/>
        <end position="120"/>
    </location>
</feature>
<dbReference type="PATRIC" id="fig|272621.13.peg.388"/>
<organism evidence="3">
    <name type="scientific">Lactobacillus acidophilus (strain ATCC 700396 / NCK56 / N2 / NCFM)</name>
    <dbReference type="NCBI Taxonomy" id="272621"/>
    <lineage>
        <taxon>Bacteria</taxon>
        <taxon>Bacillati</taxon>
        <taxon>Bacillota</taxon>
        <taxon>Bacilli</taxon>
        <taxon>Lactobacillales</taxon>
        <taxon>Lactobacillaceae</taxon>
        <taxon>Lactobacillus</taxon>
    </lineage>
</organism>
<dbReference type="STRING" id="272621.LBA0402"/>
<dbReference type="AlphaFoldDB" id="Q5FLY1"/>
<name>Q5FLY1_LACAC</name>
<gene>
    <name evidence="2" type="ordered locus">LBA0402</name>
</gene>